<dbReference type="PANTHER" id="PTHR33116:SF86">
    <property type="entry name" value="REVERSE TRANSCRIPTASE DOMAIN-CONTAINING PROTEIN"/>
    <property type="match status" value="1"/>
</dbReference>
<dbReference type="Gene3D" id="3.30.420.10">
    <property type="entry name" value="Ribonuclease H-like superfamily/Ribonuclease H"/>
    <property type="match status" value="1"/>
</dbReference>
<dbReference type="AlphaFoldDB" id="A0A5B6UAF9"/>
<dbReference type="GO" id="GO:0003676">
    <property type="term" value="F:nucleic acid binding"/>
    <property type="evidence" value="ECO:0007669"/>
    <property type="project" value="InterPro"/>
</dbReference>
<dbReference type="GO" id="GO:0004523">
    <property type="term" value="F:RNA-DNA hybrid ribonuclease activity"/>
    <property type="evidence" value="ECO:0007669"/>
    <property type="project" value="InterPro"/>
</dbReference>
<name>A0A5B6UAF9_9ROSI</name>
<keyword evidence="4" id="KW-0548">Nucleotidyltransferase</keyword>
<keyword evidence="4" id="KW-0808">Transferase</keyword>
<dbReference type="Pfam" id="PF13456">
    <property type="entry name" value="RVT_3"/>
    <property type="match status" value="1"/>
</dbReference>
<dbReference type="CDD" id="cd06222">
    <property type="entry name" value="RNase_H_like"/>
    <property type="match status" value="1"/>
</dbReference>
<feature type="domain" description="Endonuclease/exonuclease/phosphatase" evidence="2">
    <location>
        <begin position="2"/>
        <end position="169"/>
    </location>
</feature>
<organism evidence="4 5">
    <name type="scientific">Gossypium australe</name>
    <dbReference type="NCBI Taxonomy" id="47621"/>
    <lineage>
        <taxon>Eukaryota</taxon>
        <taxon>Viridiplantae</taxon>
        <taxon>Streptophyta</taxon>
        <taxon>Embryophyta</taxon>
        <taxon>Tracheophyta</taxon>
        <taxon>Spermatophyta</taxon>
        <taxon>Magnoliopsida</taxon>
        <taxon>eudicotyledons</taxon>
        <taxon>Gunneridae</taxon>
        <taxon>Pentapetalae</taxon>
        <taxon>rosids</taxon>
        <taxon>malvids</taxon>
        <taxon>Malvales</taxon>
        <taxon>Malvaceae</taxon>
        <taxon>Malvoideae</taxon>
        <taxon>Gossypium</taxon>
    </lineage>
</organism>
<gene>
    <name evidence="4" type="ORF">EPI10_018110</name>
</gene>
<evidence type="ECO:0000313" key="5">
    <source>
        <dbReference type="Proteomes" id="UP000325315"/>
    </source>
</evidence>
<feature type="domain" description="RNase H type-1" evidence="3">
    <location>
        <begin position="915"/>
        <end position="1036"/>
    </location>
</feature>
<reference evidence="5" key="1">
    <citation type="journal article" date="2019" name="Plant Biotechnol. J.">
        <title>Genome sequencing of the Australian wild diploid species Gossypium australe highlights disease resistance and delayed gland morphogenesis.</title>
        <authorList>
            <person name="Cai Y."/>
            <person name="Cai X."/>
            <person name="Wang Q."/>
            <person name="Wang P."/>
            <person name="Zhang Y."/>
            <person name="Cai C."/>
            <person name="Xu Y."/>
            <person name="Wang K."/>
            <person name="Zhou Z."/>
            <person name="Wang C."/>
            <person name="Geng S."/>
            <person name="Li B."/>
            <person name="Dong Q."/>
            <person name="Hou Y."/>
            <person name="Wang H."/>
            <person name="Ai P."/>
            <person name="Liu Z."/>
            <person name="Yi F."/>
            <person name="Sun M."/>
            <person name="An G."/>
            <person name="Cheng J."/>
            <person name="Zhang Y."/>
            <person name="Shi Q."/>
            <person name="Xie Y."/>
            <person name="Shi X."/>
            <person name="Chang Y."/>
            <person name="Huang F."/>
            <person name="Chen Y."/>
            <person name="Hong S."/>
            <person name="Mi L."/>
            <person name="Sun Q."/>
            <person name="Zhang L."/>
            <person name="Zhou B."/>
            <person name="Peng R."/>
            <person name="Zhang X."/>
            <person name="Liu F."/>
        </authorList>
    </citation>
    <scope>NUCLEOTIDE SEQUENCE [LARGE SCALE GENOMIC DNA]</scope>
    <source>
        <strain evidence="5">cv. PA1801</strain>
    </source>
</reference>
<dbReference type="InterPro" id="IPR002156">
    <property type="entry name" value="RNaseH_domain"/>
</dbReference>
<dbReference type="Proteomes" id="UP000325315">
    <property type="component" value="Unassembled WGS sequence"/>
</dbReference>
<dbReference type="InterPro" id="IPR044730">
    <property type="entry name" value="RNase_H-like_dom_plant"/>
</dbReference>
<dbReference type="PANTHER" id="PTHR33116">
    <property type="entry name" value="REVERSE TRANSCRIPTASE ZINC-BINDING DOMAIN-CONTAINING PROTEIN-RELATED-RELATED"/>
    <property type="match status" value="1"/>
</dbReference>
<dbReference type="EMBL" id="SMMG02000012">
    <property type="protein sequence ID" value="KAA3455040.1"/>
    <property type="molecule type" value="Genomic_DNA"/>
</dbReference>
<keyword evidence="4" id="KW-0695">RNA-directed DNA polymerase</keyword>
<dbReference type="OrthoDB" id="1305376at2759"/>
<dbReference type="Pfam" id="PF00078">
    <property type="entry name" value="RVT_1"/>
    <property type="match status" value="1"/>
</dbReference>
<evidence type="ECO:0000259" key="2">
    <source>
        <dbReference type="Pfam" id="PF03372"/>
    </source>
</evidence>
<dbReference type="InterPro" id="IPR036691">
    <property type="entry name" value="Endo/exonu/phosph_ase_sf"/>
</dbReference>
<feature type="domain" description="Reverse transcriptase" evidence="1">
    <location>
        <begin position="428"/>
        <end position="544"/>
    </location>
</feature>
<dbReference type="InterPro" id="IPR000477">
    <property type="entry name" value="RT_dom"/>
</dbReference>
<evidence type="ECO:0000259" key="3">
    <source>
        <dbReference type="Pfam" id="PF13456"/>
    </source>
</evidence>
<evidence type="ECO:0000259" key="1">
    <source>
        <dbReference type="Pfam" id="PF00078"/>
    </source>
</evidence>
<dbReference type="GO" id="GO:0003964">
    <property type="term" value="F:RNA-directed DNA polymerase activity"/>
    <property type="evidence" value="ECO:0007669"/>
    <property type="project" value="UniProtKB-KW"/>
</dbReference>
<dbReference type="Pfam" id="PF03372">
    <property type="entry name" value="Exo_endo_phos"/>
    <property type="match status" value="1"/>
</dbReference>
<proteinExistence type="predicted"/>
<dbReference type="InterPro" id="IPR005135">
    <property type="entry name" value="Endo/exonuclease/phosphatase"/>
</dbReference>
<dbReference type="SUPFAM" id="SSF56219">
    <property type="entry name" value="DNase I-like"/>
    <property type="match status" value="1"/>
</dbReference>
<evidence type="ECO:0000313" key="4">
    <source>
        <dbReference type="EMBL" id="KAA3455040.1"/>
    </source>
</evidence>
<dbReference type="InterPro" id="IPR036397">
    <property type="entry name" value="RNaseH_sf"/>
</dbReference>
<keyword evidence="5" id="KW-1185">Reference proteome</keyword>
<sequence length="1067" mass="123760">MVFLMETKLDQVRMEGVRRKYGFTNGIDVEAEGSRGGLSLVWKGDIDVTIRSYSKWHIDAIVGGETGQDDWRFAGFYGSPYLKDKNIAWDVLRRLSSENTHPWLVAGDFNEILFSFEKKGGGLRDQGRMDAFRDILEDCQLMDIGYSGTWFTWERGNIPETNIRKRLDRGVANDKWITLFLMGRVQHLSFSMSDHCPLLISTDNSTSHSAQRKFHFESWWTLEVSTEKVIKEVWEGNSESFLQKLQTLQHRLKVWALSVKNKREDQKRRLAKELEILLNEERDDEILVRIIDTKIHLNMEIDKDEMYWEQRARANWLRLGDKNSAFFHKCATTRRRTNSIPKLISEDGSEITTETEINESATNCFRELFTSKGVANADRVMDGVEVSITDEMKTDLLSPFRVEEVWVDLKEMGPTKAPGPDGFPALFFQRVQSAFVPGRLISDNELLAYEILHTFKKKPMGQKGYMAVKLDMSKAYDRVEWDFVKKMMLRMRFAQKWVDLIMKCITTVSYSVITNEEKGSSFHSSRSLRQCDPLSPFLFFICSEGARILKKILKEYESCYGQCVNFSKSTIFYSSNTRNEKREDASRILGRTRMLSKGGKEVFIKSVLQAIPTYAMSYFLLPRVLCQMIENKIVKYWWQKGGGKRGIHWCQWRYLCRPKEEGDLGFRNMAQFNIALLAKQGWRLLIYPDSLVAQVFKAKYFPTGDFPSSSLSHSGSYVWRSIWATKAIVEKGLFWRVGTGIQISIQNDAWIPNCSKKRLNGSFASRWRWNRMRTFEYGVVNRLGVVRNTSCPRCGDREEDINHIFRVCPVSKSVWEDLSDPSYAMFSNEEFLDWLTRLLVFLPSEKRRIFCGTLWVIWGDRNSRIHKQQSRSSQEMVSFVYGYLKELDGLKIVNQKSMHSEEKWQHPPGQILKINFNGAFDERRRQLASRVVVSDKNGRVLVIKSELHDGVEFAFAAEALACHRATQITLVKNNENIIIEGDSLSIIKKCKNSDLDRSEVGVYIQDIHKLQAQCMRVSFKHVRRMANNLAHIIAKESLKRREEVYLIEAVPGYAEVQVRSESMRKPD</sequence>
<accession>A0A5B6UAF9</accession>
<dbReference type="Gene3D" id="3.60.10.10">
    <property type="entry name" value="Endonuclease/exonuclease/phosphatase"/>
    <property type="match status" value="1"/>
</dbReference>
<comment type="caution">
    <text evidence="4">The sequence shown here is derived from an EMBL/GenBank/DDBJ whole genome shotgun (WGS) entry which is preliminary data.</text>
</comment>
<protein>
    <submittedName>
        <fullName evidence="4">Reverse transcriptase</fullName>
    </submittedName>
</protein>